<feature type="chain" id="PRO_5034184036" evidence="3">
    <location>
        <begin position="29"/>
        <end position="486"/>
    </location>
</feature>
<feature type="compositionally biased region" description="Basic and acidic residues" evidence="1">
    <location>
        <begin position="463"/>
        <end position="486"/>
    </location>
</feature>
<keyword evidence="2" id="KW-0472">Membrane</keyword>
<protein>
    <submittedName>
        <fullName evidence="5">Uncharacterized protein LOC111118998</fullName>
    </submittedName>
</protein>
<evidence type="ECO:0000313" key="4">
    <source>
        <dbReference type="Proteomes" id="UP000694844"/>
    </source>
</evidence>
<keyword evidence="3" id="KW-0732">Signal</keyword>
<dbReference type="AlphaFoldDB" id="A0A8B8CF92"/>
<evidence type="ECO:0000256" key="3">
    <source>
        <dbReference type="SAM" id="SignalP"/>
    </source>
</evidence>
<dbReference type="Proteomes" id="UP000694844">
    <property type="component" value="Chromosome 2"/>
</dbReference>
<feature type="signal peptide" evidence="3">
    <location>
        <begin position="1"/>
        <end position="28"/>
    </location>
</feature>
<name>A0A8B8CF92_CRAVI</name>
<dbReference type="GeneID" id="111118998"/>
<evidence type="ECO:0000256" key="1">
    <source>
        <dbReference type="SAM" id="MobiDB-lite"/>
    </source>
</evidence>
<feature type="region of interest" description="Disordered" evidence="1">
    <location>
        <begin position="449"/>
        <end position="486"/>
    </location>
</feature>
<keyword evidence="2" id="KW-1133">Transmembrane helix</keyword>
<keyword evidence="4" id="KW-1185">Reference proteome</keyword>
<dbReference type="KEGG" id="cvn:111118998"/>
<feature type="transmembrane region" description="Helical" evidence="2">
    <location>
        <begin position="205"/>
        <end position="227"/>
    </location>
</feature>
<sequence>MMFAFGIFSLAKLKLISVLVLCIRLVSTTVSCIDNSSSVDYEQATFLNLTKEGKKVIYMDLTFNPSISAEFIQREKDRKWVWVAKGYEYVFRYPENVDVFSFGLLGAKQDSIKVQISIGNVSETCESRFDDFLADYISHILWKNITFPSTVFNLSNGYICHSIIDDDYIRDYISDISAVKIGYNFMCYMENNKKVPLGKSHMNGIVVFIVLFVYSFFPFFIEMAFYIEDRKRNDGYFFGSESPYGPSVILTRILFSGNSKNIAILRITLLLILLSCGGYLVKECVYNSCQCSLKSSNRNTSFLDAEHFYESRKGDSKSEIKKYRTVKFRFCCIKNVNELAEDNKSGENEKRKNSDEGNSTYDLVDETIPMELRGDEENKLFQDETILKELYSDEENKTFQDETILKESYSDEENKTFQDETIPIELYNDEENKVFQKVKFVGGTDETKVKEVQNKDDDDSKDDDSSKSDGNFAEDKDAKIQEETHL</sequence>
<dbReference type="RefSeq" id="XP_022314458.1">
    <property type="nucleotide sequence ID" value="XM_022458750.1"/>
</dbReference>
<dbReference type="OrthoDB" id="6202255at2759"/>
<evidence type="ECO:0000256" key="2">
    <source>
        <dbReference type="SAM" id="Phobius"/>
    </source>
</evidence>
<organism evidence="4 5">
    <name type="scientific">Crassostrea virginica</name>
    <name type="common">Eastern oyster</name>
    <dbReference type="NCBI Taxonomy" id="6565"/>
    <lineage>
        <taxon>Eukaryota</taxon>
        <taxon>Metazoa</taxon>
        <taxon>Spiralia</taxon>
        <taxon>Lophotrochozoa</taxon>
        <taxon>Mollusca</taxon>
        <taxon>Bivalvia</taxon>
        <taxon>Autobranchia</taxon>
        <taxon>Pteriomorphia</taxon>
        <taxon>Ostreida</taxon>
        <taxon>Ostreoidea</taxon>
        <taxon>Ostreidae</taxon>
        <taxon>Crassostrea</taxon>
    </lineage>
</organism>
<keyword evidence="2" id="KW-0812">Transmembrane</keyword>
<evidence type="ECO:0000313" key="5">
    <source>
        <dbReference type="RefSeq" id="XP_022314458.1"/>
    </source>
</evidence>
<gene>
    <name evidence="5" type="primary">LOC111118998</name>
</gene>
<feature type="transmembrane region" description="Helical" evidence="2">
    <location>
        <begin position="262"/>
        <end position="281"/>
    </location>
</feature>
<proteinExistence type="predicted"/>
<reference evidence="5" key="1">
    <citation type="submission" date="2025-08" db="UniProtKB">
        <authorList>
            <consortium name="RefSeq"/>
        </authorList>
    </citation>
    <scope>IDENTIFICATION</scope>
    <source>
        <tissue evidence="5">Whole sample</tissue>
    </source>
</reference>
<accession>A0A8B8CF92</accession>